<dbReference type="SMART" id="SM00322">
    <property type="entry name" value="KH"/>
    <property type="match status" value="1"/>
</dbReference>
<dbReference type="Pfam" id="PF15985">
    <property type="entry name" value="KH_6"/>
    <property type="match status" value="1"/>
</dbReference>
<protein>
    <recommendedName>
        <fullName evidence="4">Exosome complex component Rrp4</fullName>
    </recommendedName>
</protein>
<evidence type="ECO:0000256" key="4">
    <source>
        <dbReference type="HAMAP-Rule" id="MF_00623"/>
    </source>
</evidence>
<dbReference type="HAMAP" id="MF_00623">
    <property type="entry name" value="Exosome_Rrp4"/>
    <property type="match status" value="1"/>
</dbReference>
<dbReference type="SUPFAM" id="SSF110324">
    <property type="entry name" value="Ribosomal L27 protein-like"/>
    <property type="match status" value="1"/>
</dbReference>
<comment type="subunit">
    <text evidence="4">Component of the archaeal exosome complex. Forms a trimer of Rrp4 and/or Csl4 subunits. The trimer associates with an hexameric ring-like arrangement composed of 3 Rrp41-Rrp42 heterodimers.</text>
</comment>
<accession>A0ABY6HS72</accession>
<dbReference type="Gene3D" id="2.40.50.140">
    <property type="entry name" value="Nucleic acid-binding proteins"/>
    <property type="match status" value="1"/>
</dbReference>
<evidence type="ECO:0000256" key="1">
    <source>
        <dbReference type="ARBA" id="ARBA00022490"/>
    </source>
</evidence>
<dbReference type="CDD" id="cd22524">
    <property type="entry name" value="KH-I_Rrp4_prokar"/>
    <property type="match status" value="1"/>
</dbReference>
<dbReference type="SUPFAM" id="SSF54791">
    <property type="entry name" value="Eukaryotic type KH-domain (KH-domain type I)"/>
    <property type="match status" value="1"/>
</dbReference>
<dbReference type="Proteomes" id="UP001208689">
    <property type="component" value="Chromosome"/>
</dbReference>
<dbReference type="InterPro" id="IPR004088">
    <property type="entry name" value="KH_dom_type_1"/>
</dbReference>
<dbReference type="SUPFAM" id="SSF50249">
    <property type="entry name" value="Nucleic acid-binding proteins"/>
    <property type="match status" value="1"/>
</dbReference>
<keyword evidence="7" id="KW-1185">Reference proteome</keyword>
<dbReference type="InterPro" id="IPR004087">
    <property type="entry name" value="KH_dom"/>
</dbReference>
<evidence type="ECO:0000259" key="5">
    <source>
        <dbReference type="SMART" id="SM00322"/>
    </source>
</evidence>
<keyword evidence="1 4" id="KW-0963">Cytoplasm</keyword>
<evidence type="ECO:0000256" key="2">
    <source>
        <dbReference type="ARBA" id="ARBA00022835"/>
    </source>
</evidence>
<dbReference type="EMBL" id="CP104013">
    <property type="protein sequence ID" value="UYP46266.1"/>
    <property type="molecule type" value="Genomic_DNA"/>
</dbReference>
<dbReference type="Gene3D" id="3.30.1370.10">
    <property type="entry name" value="K Homology domain, type 1"/>
    <property type="match status" value="1"/>
</dbReference>
<dbReference type="InterPro" id="IPR026699">
    <property type="entry name" value="Exosome_RNA_bind1/RRP40/RRP4"/>
</dbReference>
<dbReference type="Gene3D" id="2.40.50.100">
    <property type="match status" value="1"/>
</dbReference>
<feature type="domain" description="K Homology" evidence="5">
    <location>
        <begin position="163"/>
        <end position="228"/>
    </location>
</feature>
<dbReference type="InterPro" id="IPR023474">
    <property type="entry name" value="Rrp4"/>
</dbReference>
<dbReference type="PANTHER" id="PTHR21321">
    <property type="entry name" value="PNAS-3 RELATED"/>
    <property type="match status" value="1"/>
</dbReference>
<gene>
    <name evidence="4" type="primary">rrp4</name>
    <name evidence="6" type="ORF">NEF87_002551</name>
</gene>
<reference evidence="6" key="1">
    <citation type="submission" date="2022-09" db="EMBL/GenBank/DDBJ databases">
        <title>Actin cytoskeleton and complex cell architecture in an #Asgard archaeon.</title>
        <authorList>
            <person name="Ponce Toledo R.I."/>
            <person name="Schleper C."/>
            <person name="Rodrigues Oliveira T."/>
            <person name="Wollweber F."/>
            <person name="Xu J."/>
            <person name="Rittmann S."/>
            <person name="Klingl A."/>
            <person name="Pilhofer M."/>
        </authorList>
    </citation>
    <scope>NUCLEOTIDE SEQUENCE</scope>
    <source>
        <strain evidence="6">B-35</strain>
    </source>
</reference>
<keyword evidence="3 4" id="KW-0694">RNA-binding</keyword>
<comment type="similarity">
    <text evidence="4">Belongs to the RRP4 family.</text>
</comment>
<dbReference type="PANTHER" id="PTHR21321:SF4">
    <property type="entry name" value="EXOSOME COMPLEX COMPONENT RRP4"/>
    <property type="match status" value="1"/>
</dbReference>
<comment type="subcellular location">
    <subcellularLocation>
        <location evidence="4">Cytoplasm</location>
    </subcellularLocation>
</comment>
<dbReference type="InterPro" id="IPR012340">
    <property type="entry name" value="NA-bd_OB-fold"/>
</dbReference>
<evidence type="ECO:0000313" key="6">
    <source>
        <dbReference type="EMBL" id="UYP46266.1"/>
    </source>
</evidence>
<keyword evidence="2 4" id="KW-0271">Exosome</keyword>
<sequence>METPENTTPTTSREIVTPGMTLSTDPSLIPGRGAIRTEAGEIISLFVGFKETRGKYMNVVPLNGLYNPQMGDKVIARVIGKTPVKFLMDINSKYLGILKPMDAFKRSNRGRGYGGRQAGTYRVKEEGDMQKLKMGDQIICKVLSGSRISEPDLTALGQDLGIIESGMVISIPATKIPRVIGKKGSMIALLKSLLHSKVFVAQNGRIWIKGKTFEHERLLIDAIHKIEREAHTSGLTDRIKYYITEEKKKRGIE</sequence>
<organism evidence="6 7">
    <name type="scientific">Candidatus Lokiarchaeum ossiferum</name>
    <dbReference type="NCBI Taxonomy" id="2951803"/>
    <lineage>
        <taxon>Archaea</taxon>
        <taxon>Promethearchaeati</taxon>
        <taxon>Promethearchaeota</taxon>
        <taxon>Promethearchaeia</taxon>
        <taxon>Promethearchaeales</taxon>
        <taxon>Promethearchaeaceae</taxon>
        <taxon>Candidatus Lokiarchaeum</taxon>
    </lineage>
</organism>
<comment type="function">
    <text evidence="4">Non-catalytic component of the exosome, which is a complex involved in RNA degradation. Increases the RNA binding and the efficiency of RNA degradation. Confers strong poly(A) specificity to the exosome.</text>
</comment>
<dbReference type="PROSITE" id="PS50084">
    <property type="entry name" value="KH_TYPE_1"/>
    <property type="match status" value="1"/>
</dbReference>
<evidence type="ECO:0000256" key="3">
    <source>
        <dbReference type="ARBA" id="ARBA00022884"/>
    </source>
</evidence>
<name>A0ABY6HS72_9ARCH</name>
<proteinExistence type="inferred from homology"/>
<dbReference type="InterPro" id="IPR036612">
    <property type="entry name" value="KH_dom_type_1_sf"/>
</dbReference>
<evidence type="ECO:0000313" key="7">
    <source>
        <dbReference type="Proteomes" id="UP001208689"/>
    </source>
</evidence>